<proteinExistence type="inferred from homology"/>
<evidence type="ECO:0000256" key="3">
    <source>
        <dbReference type="ARBA" id="ARBA00023067"/>
    </source>
</evidence>
<name>A0A2T3M7P0_9GAMM</name>
<keyword evidence="4" id="KW-0238">DNA-binding</keyword>
<evidence type="ECO:0000256" key="1">
    <source>
        <dbReference type="ARBA" id="ARBA00003819"/>
    </source>
</evidence>
<dbReference type="EMBL" id="PYLW01000041">
    <property type="protein sequence ID" value="PSV88304.1"/>
    <property type="molecule type" value="Genomic_DNA"/>
</dbReference>
<dbReference type="GO" id="GO:0030261">
    <property type="term" value="P:chromosome condensation"/>
    <property type="evidence" value="ECO:0007669"/>
    <property type="project" value="UniProtKB-KW"/>
</dbReference>
<dbReference type="Gene3D" id="4.10.520.10">
    <property type="entry name" value="IHF-like DNA-binding proteins"/>
    <property type="match status" value="1"/>
</dbReference>
<sequence>MNKKELIKAITVHEKTDVNKQQAETMLNVLINIIKDALLNEDNLALKGFGTFTVHHLAERKGHNPRTGDVITIAACRKPVFKASNELKKRLNS</sequence>
<dbReference type="PANTHER" id="PTHR33175">
    <property type="entry name" value="DNA-BINDING PROTEIN HU"/>
    <property type="match status" value="1"/>
</dbReference>
<dbReference type="GO" id="GO:0030527">
    <property type="term" value="F:structural constituent of chromatin"/>
    <property type="evidence" value="ECO:0007669"/>
    <property type="project" value="InterPro"/>
</dbReference>
<dbReference type="InterPro" id="IPR000119">
    <property type="entry name" value="Hist_DNA-bd"/>
</dbReference>
<keyword evidence="3" id="KW-0226">DNA condensation</keyword>
<organism evidence="6 7">
    <name type="scientific">Photobacterium iliopiscarium</name>
    <dbReference type="NCBI Taxonomy" id="56192"/>
    <lineage>
        <taxon>Bacteria</taxon>
        <taxon>Pseudomonadati</taxon>
        <taxon>Pseudomonadota</taxon>
        <taxon>Gammaproteobacteria</taxon>
        <taxon>Vibrionales</taxon>
        <taxon>Vibrionaceae</taxon>
        <taxon>Photobacterium</taxon>
    </lineage>
</organism>
<dbReference type="CDD" id="cd13831">
    <property type="entry name" value="HU"/>
    <property type="match status" value="1"/>
</dbReference>
<comment type="similarity">
    <text evidence="2 5">Belongs to the bacterial histone-like protein family.</text>
</comment>
<dbReference type="RefSeq" id="WP_107238141.1">
    <property type="nucleotide sequence ID" value="NZ_PYLW01000041.1"/>
</dbReference>
<dbReference type="PRINTS" id="PR01727">
    <property type="entry name" value="DNABINDINGHU"/>
</dbReference>
<dbReference type="SUPFAM" id="SSF47729">
    <property type="entry name" value="IHF-like DNA-binding proteins"/>
    <property type="match status" value="1"/>
</dbReference>
<dbReference type="GO" id="GO:0003677">
    <property type="term" value="F:DNA binding"/>
    <property type="evidence" value="ECO:0007669"/>
    <property type="project" value="UniProtKB-KW"/>
</dbReference>
<evidence type="ECO:0000313" key="7">
    <source>
        <dbReference type="Proteomes" id="UP000241954"/>
    </source>
</evidence>
<comment type="caution">
    <text evidence="6">The sequence shown here is derived from an EMBL/GenBank/DDBJ whole genome shotgun (WGS) entry which is preliminary data.</text>
</comment>
<dbReference type="InterPro" id="IPR010992">
    <property type="entry name" value="IHF-like_DNA-bd_dom_sf"/>
</dbReference>
<dbReference type="PANTHER" id="PTHR33175:SF3">
    <property type="entry name" value="DNA-BINDING PROTEIN HU-BETA"/>
    <property type="match status" value="1"/>
</dbReference>
<reference evidence="6 7" key="1">
    <citation type="submission" date="2018-01" db="EMBL/GenBank/DDBJ databases">
        <title>Whole genome sequencing of Histamine producing bacteria.</title>
        <authorList>
            <person name="Butler K."/>
        </authorList>
    </citation>
    <scope>NUCLEOTIDE SEQUENCE [LARGE SCALE GENOMIC DNA]</scope>
    <source>
        <strain evidence="6 7">NCIMB 13481</strain>
    </source>
</reference>
<evidence type="ECO:0000256" key="5">
    <source>
        <dbReference type="RuleBase" id="RU003939"/>
    </source>
</evidence>
<evidence type="ECO:0000313" key="6">
    <source>
        <dbReference type="EMBL" id="PSV88304.1"/>
    </source>
</evidence>
<comment type="function">
    <text evidence="1">Histone-like DNA-binding protein which is capable of wrapping DNA to stabilize it, and thus to prevent its denaturation under extreme environmental conditions.</text>
</comment>
<accession>A0A2T3M7P0</accession>
<evidence type="ECO:0008006" key="8">
    <source>
        <dbReference type="Google" id="ProtNLM"/>
    </source>
</evidence>
<dbReference type="Proteomes" id="UP000241954">
    <property type="component" value="Unassembled WGS sequence"/>
</dbReference>
<dbReference type="AlphaFoldDB" id="A0A2T3M7P0"/>
<dbReference type="SMART" id="SM00411">
    <property type="entry name" value="BHL"/>
    <property type="match status" value="1"/>
</dbReference>
<dbReference type="Pfam" id="PF00216">
    <property type="entry name" value="Bac_DNA_binding"/>
    <property type="match status" value="1"/>
</dbReference>
<gene>
    <name evidence="6" type="ORF">C9I88_19855</name>
</gene>
<evidence type="ECO:0000256" key="4">
    <source>
        <dbReference type="ARBA" id="ARBA00023125"/>
    </source>
</evidence>
<protein>
    <recommendedName>
        <fullName evidence="8">HU family DNA-binding protein</fullName>
    </recommendedName>
</protein>
<evidence type="ECO:0000256" key="2">
    <source>
        <dbReference type="ARBA" id="ARBA00010529"/>
    </source>
</evidence>